<name>A0A813L009_POLGL</name>
<dbReference type="Proteomes" id="UP000626109">
    <property type="component" value="Unassembled WGS sequence"/>
</dbReference>
<gene>
    <name evidence="2" type="ORF">PGLA1383_LOCUS436</name>
    <name evidence="3" type="ORF">PGLA2088_LOCUS40871</name>
</gene>
<feature type="region of interest" description="Disordered" evidence="1">
    <location>
        <begin position="43"/>
        <end position="75"/>
    </location>
</feature>
<evidence type="ECO:0000313" key="4">
    <source>
        <dbReference type="Proteomes" id="UP000626109"/>
    </source>
</evidence>
<proteinExistence type="predicted"/>
<evidence type="ECO:0000313" key="5">
    <source>
        <dbReference type="Proteomes" id="UP000654075"/>
    </source>
</evidence>
<dbReference type="EMBL" id="CAJNNW010033620">
    <property type="protein sequence ID" value="CAE8719764.1"/>
    <property type="molecule type" value="Genomic_DNA"/>
</dbReference>
<organism evidence="3 4">
    <name type="scientific">Polarella glacialis</name>
    <name type="common">Dinoflagellate</name>
    <dbReference type="NCBI Taxonomy" id="89957"/>
    <lineage>
        <taxon>Eukaryota</taxon>
        <taxon>Sar</taxon>
        <taxon>Alveolata</taxon>
        <taxon>Dinophyceae</taxon>
        <taxon>Suessiales</taxon>
        <taxon>Suessiaceae</taxon>
        <taxon>Polarella</taxon>
    </lineage>
</organism>
<evidence type="ECO:0000313" key="2">
    <source>
        <dbReference type="EMBL" id="CAE8581410.1"/>
    </source>
</evidence>
<dbReference type="EMBL" id="CAJNNV010000087">
    <property type="protein sequence ID" value="CAE8581410.1"/>
    <property type="molecule type" value="Genomic_DNA"/>
</dbReference>
<dbReference type="AlphaFoldDB" id="A0A813L009"/>
<protein>
    <submittedName>
        <fullName evidence="3">Uncharacterized protein</fullName>
    </submittedName>
</protein>
<accession>A0A813L009</accession>
<evidence type="ECO:0000313" key="3">
    <source>
        <dbReference type="EMBL" id="CAE8719764.1"/>
    </source>
</evidence>
<sequence length="202" mass="22551">MQLEGLSLLAKGQPQHHAHVYYAPAAEGPPASLPRIGFRSFADSEADVSSRQSMRKPQAESSEAALPEPDSPVLSGILARRRQENREALERNSGLQRRHTWADIGLEEKRGEEGTEELAAGVSQRVAALLLPGLKRLRHSLPWQEHGRLDREIASAEHELGIDDDIPKPRFFMVSRRCDQDQSDTLDTLDTLDSSLRRGETF</sequence>
<reference evidence="3" key="1">
    <citation type="submission" date="2021-02" db="EMBL/GenBank/DDBJ databases">
        <authorList>
            <person name="Dougan E. K."/>
            <person name="Rhodes N."/>
            <person name="Thang M."/>
            <person name="Chan C."/>
        </authorList>
    </citation>
    <scope>NUCLEOTIDE SEQUENCE</scope>
</reference>
<keyword evidence="5" id="KW-1185">Reference proteome</keyword>
<evidence type="ECO:0000256" key="1">
    <source>
        <dbReference type="SAM" id="MobiDB-lite"/>
    </source>
</evidence>
<dbReference type="Proteomes" id="UP000654075">
    <property type="component" value="Unassembled WGS sequence"/>
</dbReference>
<comment type="caution">
    <text evidence="3">The sequence shown here is derived from an EMBL/GenBank/DDBJ whole genome shotgun (WGS) entry which is preliminary data.</text>
</comment>